<dbReference type="Pfam" id="PF12698">
    <property type="entry name" value="ABC2_membrane_3"/>
    <property type="match status" value="1"/>
</dbReference>
<evidence type="ECO:0000256" key="3">
    <source>
        <dbReference type="ARBA" id="ARBA00022448"/>
    </source>
</evidence>
<dbReference type="SUPFAM" id="SSF52540">
    <property type="entry name" value="P-loop containing nucleoside triphosphate hydrolases"/>
    <property type="match status" value="1"/>
</dbReference>
<keyword evidence="7" id="KW-0067">ATP-binding</keyword>
<gene>
    <name evidence="13" type="ORF">SeLEV6574_g02240</name>
    <name evidence="14" type="ORF">SeMB42_g01671</name>
</gene>
<comment type="similarity">
    <text evidence="2">Belongs to the ABC transporter superfamily. ABCA family.</text>
</comment>
<organism evidence="13 16">
    <name type="scientific">Synchytrium endobioticum</name>
    <dbReference type="NCBI Taxonomy" id="286115"/>
    <lineage>
        <taxon>Eukaryota</taxon>
        <taxon>Fungi</taxon>
        <taxon>Fungi incertae sedis</taxon>
        <taxon>Chytridiomycota</taxon>
        <taxon>Chytridiomycota incertae sedis</taxon>
        <taxon>Chytridiomycetes</taxon>
        <taxon>Synchytriales</taxon>
        <taxon>Synchytriaceae</taxon>
        <taxon>Synchytrium</taxon>
    </lineage>
</organism>
<keyword evidence="5" id="KW-0677">Repeat</keyword>
<comment type="subcellular location">
    <subcellularLocation>
        <location evidence="1">Membrane</location>
        <topology evidence="1">Multi-pass membrane protein</topology>
    </subcellularLocation>
</comment>
<evidence type="ECO:0000256" key="5">
    <source>
        <dbReference type="ARBA" id="ARBA00022737"/>
    </source>
</evidence>
<proteinExistence type="inferred from homology"/>
<dbReference type="GO" id="GO:0005319">
    <property type="term" value="F:lipid transporter activity"/>
    <property type="evidence" value="ECO:0007669"/>
    <property type="project" value="TreeGrafter"/>
</dbReference>
<dbReference type="InterPro" id="IPR026082">
    <property type="entry name" value="ABCA"/>
</dbReference>
<feature type="transmembrane region" description="Helical" evidence="11">
    <location>
        <begin position="103"/>
        <end position="132"/>
    </location>
</feature>
<dbReference type="GO" id="GO:0140359">
    <property type="term" value="F:ABC-type transporter activity"/>
    <property type="evidence" value="ECO:0007669"/>
    <property type="project" value="InterPro"/>
</dbReference>
<evidence type="ECO:0000256" key="10">
    <source>
        <dbReference type="SAM" id="MobiDB-lite"/>
    </source>
</evidence>
<dbReference type="SMART" id="SM00382">
    <property type="entry name" value="AAA"/>
    <property type="match status" value="1"/>
</dbReference>
<evidence type="ECO:0000256" key="1">
    <source>
        <dbReference type="ARBA" id="ARBA00004141"/>
    </source>
</evidence>
<protein>
    <recommendedName>
        <fullName evidence="12">ABC transporter domain-containing protein</fullName>
    </recommendedName>
</protein>
<keyword evidence="9 11" id="KW-0472">Membrane</keyword>
<dbReference type="AlphaFoldDB" id="A0A507D9N7"/>
<evidence type="ECO:0000256" key="9">
    <source>
        <dbReference type="ARBA" id="ARBA00023136"/>
    </source>
</evidence>
<comment type="caution">
    <text evidence="13">The sequence shown here is derived from an EMBL/GenBank/DDBJ whole genome shotgun (WGS) entry which is preliminary data.</text>
</comment>
<feature type="transmembrane region" description="Helical" evidence="11">
    <location>
        <begin position="552"/>
        <end position="577"/>
    </location>
</feature>
<dbReference type="EMBL" id="QEAN01000044">
    <property type="protein sequence ID" value="TPX52060.1"/>
    <property type="molecule type" value="Genomic_DNA"/>
</dbReference>
<dbReference type="InterPro" id="IPR003593">
    <property type="entry name" value="AAA+_ATPase"/>
</dbReference>
<dbReference type="InterPro" id="IPR013525">
    <property type="entry name" value="ABC2_TM"/>
</dbReference>
<feature type="transmembrane region" description="Helical" evidence="11">
    <location>
        <begin position="589"/>
        <end position="611"/>
    </location>
</feature>
<dbReference type="Proteomes" id="UP000317494">
    <property type="component" value="Unassembled WGS sequence"/>
</dbReference>
<feature type="transmembrane region" description="Helical" evidence="11">
    <location>
        <begin position="513"/>
        <end position="531"/>
    </location>
</feature>
<evidence type="ECO:0000259" key="12">
    <source>
        <dbReference type="PROSITE" id="PS50893"/>
    </source>
</evidence>
<evidence type="ECO:0000256" key="11">
    <source>
        <dbReference type="SAM" id="Phobius"/>
    </source>
</evidence>
<evidence type="ECO:0000256" key="2">
    <source>
        <dbReference type="ARBA" id="ARBA00008869"/>
    </source>
</evidence>
<evidence type="ECO:0000256" key="7">
    <source>
        <dbReference type="ARBA" id="ARBA00022840"/>
    </source>
</evidence>
<evidence type="ECO:0000256" key="4">
    <source>
        <dbReference type="ARBA" id="ARBA00022692"/>
    </source>
</evidence>
<keyword evidence="4 11" id="KW-0812">Transmembrane</keyword>
<dbReference type="FunFam" id="3.40.50.300:FF:000665">
    <property type="entry name" value="ABC transporter A family member 2"/>
    <property type="match status" value="1"/>
</dbReference>
<name>A0A507D9N7_9FUNG</name>
<feature type="transmembrane region" description="Helical" evidence="11">
    <location>
        <begin position="649"/>
        <end position="672"/>
    </location>
</feature>
<keyword evidence="8 11" id="KW-1133">Transmembrane helix</keyword>
<dbReference type="PROSITE" id="PS50893">
    <property type="entry name" value="ABC_TRANSPORTER_2"/>
    <property type="match status" value="1"/>
</dbReference>
<dbReference type="OrthoDB" id="8061355at2759"/>
<evidence type="ECO:0000313" key="13">
    <source>
        <dbReference type="EMBL" id="TPX48095.1"/>
    </source>
</evidence>
<accession>A0A507D9N7</accession>
<feature type="transmembrane region" description="Helical" evidence="11">
    <location>
        <begin position="618"/>
        <end position="637"/>
    </location>
</feature>
<dbReference type="InterPro" id="IPR027417">
    <property type="entry name" value="P-loop_NTPase"/>
</dbReference>
<dbReference type="InterPro" id="IPR017871">
    <property type="entry name" value="ABC_transporter-like_CS"/>
</dbReference>
<feature type="transmembrane region" description="Helical" evidence="11">
    <location>
        <begin position="684"/>
        <end position="705"/>
    </location>
</feature>
<evidence type="ECO:0000313" key="14">
    <source>
        <dbReference type="EMBL" id="TPX52060.1"/>
    </source>
</evidence>
<feature type="domain" description="ABC transporter" evidence="12">
    <location>
        <begin position="787"/>
        <end position="1022"/>
    </location>
</feature>
<dbReference type="VEuPathDB" id="FungiDB:SeMB42_g01671"/>
<dbReference type="Proteomes" id="UP000320475">
    <property type="component" value="Unassembled WGS sequence"/>
</dbReference>
<dbReference type="GO" id="GO:0005524">
    <property type="term" value="F:ATP binding"/>
    <property type="evidence" value="ECO:0007669"/>
    <property type="project" value="UniProtKB-KW"/>
</dbReference>
<dbReference type="PROSITE" id="PS00211">
    <property type="entry name" value="ABC_TRANSPORTER_1"/>
    <property type="match status" value="1"/>
</dbReference>
<evidence type="ECO:0000313" key="15">
    <source>
        <dbReference type="Proteomes" id="UP000317494"/>
    </source>
</evidence>
<dbReference type="InterPro" id="IPR003439">
    <property type="entry name" value="ABC_transporter-like_ATP-bd"/>
</dbReference>
<dbReference type="Pfam" id="PF00005">
    <property type="entry name" value="ABC_tran"/>
    <property type="match status" value="1"/>
</dbReference>
<feature type="compositionally biased region" description="Low complexity" evidence="10">
    <location>
        <begin position="1"/>
        <end position="20"/>
    </location>
</feature>
<evidence type="ECO:0000313" key="16">
    <source>
        <dbReference type="Proteomes" id="UP000320475"/>
    </source>
</evidence>
<feature type="region of interest" description="Disordered" evidence="10">
    <location>
        <begin position="1"/>
        <end position="39"/>
    </location>
</feature>
<dbReference type="GO" id="GO:0016887">
    <property type="term" value="F:ATP hydrolysis activity"/>
    <property type="evidence" value="ECO:0007669"/>
    <property type="project" value="InterPro"/>
</dbReference>
<dbReference type="EMBL" id="QEAM01000059">
    <property type="protein sequence ID" value="TPX48095.1"/>
    <property type="molecule type" value="Genomic_DNA"/>
</dbReference>
<dbReference type="PANTHER" id="PTHR19229">
    <property type="entry name" value="ATP-BINDING CASSETTE TRANSPORTER SUBFAMILY A ABCA"/>
    <property type="match status" value="1"/>
</dbReference>
<dbReference type="CDD" id="cd03263">
    <property type="entry name" value="ABC_subfamily_A"/>
    <property type="match status" value="1"/>
</dbReference>
<dbReference type="GO" id="GO:0016020">
    <property type="term" value="C:membrane"/>
    <property type="evidence" value="ECO:0007669"/>
    <property type="project" value="UniProtKB-SubCell"/>
</dbReference>
<evidence type="ECO:0000256" key="6">
    <source>
        <dbReference type="ARBA" id="ARBA00022741"/>
    </source>
</evidence>
<dbReference type="STRING" id="286115.A0A507D9N7"/>
<keyword evidence="15" id="KW-1185">Reference proteome</keyword>
<keyword evidence="3" id="KW-0813">Transport</keyword>
<keyword evidence="6" id="KW-0547">Nucleotide-binding</keyword>
<reference evidence="15 16" key="1">
    <citation type="journal article" date="2019" name="Sci. Rep.">
        <title>Comparative genomics of chytrid fungi reveal insights into the obligate biotrophic and pathogenic lifestyle of Synchytrium endobioticum.</title>
        <authorList>
            <person name="van de Vossenberg B.T.L.H."/>
            <person name="Warris S."/>
            <person name="Nguyen H.D.T."/>
            <person name="van Gent-Pelzer M.P.E."/>
            <person name="Joly D.L."/>
            <person name="van de Geest H.C."/>
            <person name="Bonants P.J.M."/>
            <person name="Smith D.S."/>
            <person name="Levesque C.A."/>
            <person name="van der Lee T.A.J."/>
        </authorList>
    </citation>
    <scope>NUCLEOTIDE SEQUENCE [LARGE SCALE GENOMIC DNA]</scope>
    <source>
        <strain evidence="13 16">LEV6574</strain>
        <strain evidence="14 15">MB42</strain>
    </source>
</reference>
<dbReference type="PANTHER" id="PTHR19229:SF36">
    <property type="entry name" value="ATP-BINDING CASSETTE SUB-FAMILY A MEMBER 2"/>
    <property type="match status" value="1"/>
</dbReference>
<evidence type="ECO:0000256" key="8">
    <source>
        <dbReference type="ARBA" id="ARBA00022989"/>
    </source>
</evidence>
<sequence length="1106" mass="120347">MSSDTTASASASATVAPPDARSTTRRPSRKVYPFGPSTMASSPTIPPAYVDHSVPSTLLPVGAGESALANATHGSTSHLPPHRESYQLKALFMKTAVYQRRQWFTNVCCVMACPILMIAISAILGAVISGLIQKTATYSEILYCSNSSAMDPYNLPLALTSSNLTVLPSIAGKGAIPAATVSTIAAANYFRYAGSTVITAPAGASSFNIKRPCVNWFGESYPFSAIYERDPGININIGGKDTMFFAQPVGGWIPLINSTLTNGTLAATLAAKLQYFAQYQHRPWYIYAASDSVTAGGLLGTAAPQSAVPLTQGNSVPAQAYKYANQSNGILDTMELRYLMNVTASQSGTFSSAGFSPVPVWIPISGTNATALDAVLGSSLSNVVSLLAAVDKTPLLSSSSNAQLTAFYAAVSALTQNMPYAGVFFETLDVPNRKFKHTLQVGTDTRLASASGFPDPGWRQVILQSRLGQAYLRFSSGINGALGSATITQGLRAFPQIDNTSLNFPFSGLIGRILYPFGVSFLLPIFVIILVKEKEDRILMMMRMNGLKSYTYYITHYIHFYILFIISTAFFLIVGRLSRLELFSRTGPGVLVFLFFTWGHVQVAMAFVFGALFSRSQIALVVVFLIVLCGVIISLVTDDIFTVAPTAYFLWPPFAFYRCLSILNIAAITSTVQPYTSIPAGSEIAKAVGFLWGEVIFFLLLAVYLQQVFPSEFGIQKPWHFPVTEPLEHFLFKRRRMQANNGIDPQSENALAISIQVDAKETEFEDDDVKQERTRVLDKNYQADCPLIMKGMRKVYKGRRGLGPKIAVKDVTLAVEKGMVFGLLGPNGAGKTTLISILTGLYESSAGVARLAGFDIQTQTAQVYQHMGICPQFDILFMDLTVRENLLFYARLKGISAAKEAATVLKSMEQVALDTKSGAYAKNLSGGEKRRLSIAIALVGDPTVIFLDEPTTGLDPEVRRMIWTIIEEAREGKTIILTTHSMEEVEVLSQRVGIMAKGTLRCIGSPLRLKQLYGSGFKLYFISQPKDVNRAATYIESILPTNFKRLDAFSNTVSYEFHPPPGALGALFQEVESNKARYGIEDYGISMTTLDEVFLRLISETDAGAD</sequence>
<dbReference type="Gene3D" id="3.40.50.300">
    <property type="entry name" value="P-loop containing nucleotide triphosphate hydrolases"/>
    <property type="match status" value="1"/>
</dbReference>